<protein>
    <submittedName>
        <fullName evidence="1">Monooxygenase</fullName>
    </submittedName>
</protein>
<dbReference type="GO" id="GO:0004497">
    <property type="term" value="F:monooxygenase activity"/>
    <property type="evidence" value="ECO:0007669"/>
    <property type="project" value="UniProtKB-KW"/>
</dbReference>
<keyword evidence="2" id="KW-1185">Reference proteome</keyword>
<sequence length="639" mass="72765">MTTENSLQGATDADLKSALDAANIPTLMMVLTQLTGDRSLFSDGQVPSRSLEGVRRISEERQKEIRDQAFHTLRDLRDGKLTPPPLPSKETLRELLSLYVGEPVGAEFVPMFLEDMGFIDPLTTHIQWQTPQPQARKDDYSCLIIGSGMSGICMAIHLKQAGIPFTLIEKNDRAGGTWYQNTYPACGVDTPNHFYSFSFAPNADWSGYYSKRDELFAYLLKVADAYGITPHIQFNTTVTEASYDEAAHRWQVTVQDPDGSEQVLDSRFLISATGQLNRPSVPDFPGKETFKGPAFHSAEWRQDVDLSGKRVAVIGTGASAMQLCPAIAPEVAELTIFQRSKHWIRILPDYHRTVSDAKKWLLRHVPFYQNWYRFKLFWGYGDGLWESLKKDPDWPHPERAVNAENDRHRQIYVRHLEQALDRNPELMDKVIPDYPPFSKRMLIDNYWCEMLKRDNVDLVSAGVDRLTAEGIVDTNGDARDFDAIIYATGFKAGELLFPMTLQGRGGVRLHDQWQDDPRAYLGMTTPGFPNMFILYGPNTNLAHGGSTIFQVECQTRYITKSIMGMIEADRTELEIRKDIHDEYNRTVDDIHNGMIWTHPDVGSWYKNSEGRIVANTPWRLVDYWSLTYDTDLTKYHLAG</sequence>
<dbReference type="Proteomes" id="UP001161409">
    <property type="component" value="Unassembled WGS sequence"/>
</dbReference>
<dbReference type="Pfam" id="PF13738">
    <property type="entry name" value="Pyr_redox_3"/>
    <property type="match status" value="1"/>
</dbReference>
<evidence type="ECO:0000313" key="2">
    <source>
        <dbReference type="Proteomes" id="UP001161409"/>
    </source>
</evidence>
<reference evidence="1" key="2">
    <citation type="submission" date="2023-01" db="EMBL/GenBank/DDBJ databases">
        <title>Draft genome sequence of Sneathiella chinensis strain NBRC 103408.</title>
        <authorList>
            <person name="Sun Q."/>
            <person name="Mori K."/>
        </authorList>
    </citation>
    <scope>NUCLEOTIDE SEQUENCE</scope>
    <source>
        <strain evidence="1">NBRC 103408</strain>
    </source>
</reference>
<evidence type="ECO:0000313" key="1">
    <source>
        <dbReference type="EMBL" id="GLQ06905.1"/>
    </source>
</evidence>
<dbReference type="SUPFAM" id="SSF51905">
    <property type="entry name" value="FAD/NAD(P)-binding domain"/>
    <property type="match status" value="2"/>
</dbReference>
<comment type="caution">
    <text evidence="1">The sequence shown here is derived from an EMBL/GenBank/DDBJ whole genome shotgun (WGS) entry which is preliminary data.</text>
</comment>
<dbReference type="PRINTS" id="PR00945">
    <property type="entry name" value="HGRDTASE"/>
</dbReference>
<keyword evidence="1" id="KW-0560">Oxidoreductase</keyword>
<gene>
    <name evidence="1" type="ORF">GCM10007924_21260</name>
</gene>
<name>A0ABQ5U5E9_9PROT</name>
<dbReference type="PANTHER" id="PTHR42877">
    <property type="entry name" value="L-ORNITHINE N(5)-MONOOXYGENASE-RELATED"/>
    <property type="match status" value="1"/>
</dbReference>
<dbReference type="InterPro" id="IPR036188">
    <property type="entry name" value="FAD/NAD-bd_sf"/>
</dbReference>
<keyword evidence="1" id="KW-0503">Monooxygenase</keyword>
<dbReference type="EMBL" id="BSNF01000008">
    <property type="protein sequence ID" value="GLQ06905.1"/>
    <property type="molecule type" value="Genomic_DNA"/>
</dbReference>
<dbReference type="InterPro" id="IPR051209">
    <property type="entry name" value="FAD-bind_Monooxygenase_sf"/>
</dbReference>
<proteinExistence type="predicted"/>
<dbReference type="PANTHER" id="PTHR42877:SF4">
    <property type="entry name" value="FAD_NAD(P)-BINDING DOMAIN-CONTAINING PROTEIN-RELATED"/>
    <property type="match status" value="1"/>
</dbReference>
<dbReference type="Gene3D" id="3.50.50.60">
    <property type="entry name" value="FAD/NAD(P)-binding domain"/>
    <property type="match status" value="2"/>
</dbReference>
<accession>A0ABQ5U5E9</accession>
<reference evidence="1" key="1">
    <citation type="journal article" date="2014" name="Int. J. Syst. Evol. Microbiol.">
        <title>Complete genome of a new Firmicutes species belonging to the dominant human colonic microbiota ('Ruminococcus bicirculans') reveals two chromosomes and a selective capacity to utilize plant glucans.</title>
        <authorList>
            <consortium name="NISC Comparative Sequencing Program"/>
            <person name="Wegmann U."/>
            <person name="Louis P."/>
            <person name="Goesmann A."/>
            <person name="Henrissat B."/>
            <person name="Duncan S.H."/>
            <person name="Flint H.J."/>
        </authorList>
    </citation>
    <scope>NUCLEOTIDE SEQUENCE</scope>
    <source>
        <strain evidence="1">NBRC 103408</strain>
    </source>
</reference>
<organism evidence="1 2">
    <name type="scientific">Sneathiella chinensis</name>
    <dbReference type="NCBI Taxonomy" id="349750"/>
    <lineage>
        <taxon>Bacteria</taxon>
        <taxon>Pseudomonadati</taxon>
        <taxon>Pseudomonadota</taxon>
        <taxon>Alphaproteobacteria</taxon>
        <taxon>Sneathiellales</taxon>
        <taxon>Sneathiellaceae</taxon>
        <taxon>Sneathiella</taxon>
    </lineage>
</organism>
<dbReference type="RefSeq" id="WP_169561005.1">
    <property type="nucleotide sequence ID" value="NZ_BSNF01000008.1"/>
</dbReference>